<protein>
    <submittedName>
        <fullName evidence="1">Uncharacterized protein</fullName>
    </submittedName>
</protein>
<dbReference type="AlphaFoldDB" id="A0A699J9P8"/>
<dbReference type="EMBL" id="BKCJ010385713">
    <property type="protein sequence ID" value="GFA20774.1"/>
    <property type="molecule type" value="Genomic_DNA"/>
</dbReference>
<gene>
    <name evidence="1" type="ORF">Tci_592746</name>
</gene>
<comment type="caution">
    <text evidence="1">The sequence shown here is derived from an EMBL/GenBank/DDBJ whole genome shotgun (WGS) entry which is preliminary data.</text>
</comment>
<reference evidence="1" key="1">
    <citation type="journal article" date="2019" name="Sci. Rep.">
        <title>Draft genome of Tanacetum cinerariifolium, the natural source of mosquito coil.</title>
        <authorList>
            <person name="Yamashiro T."/>
            <person name="Shiraishi A."/>
            <person name="Satake H."/>
            <person name="Nakayama K."/>
        </authorList>
    </citation>
    <scope>NUCLEOTIDE SEQUENCE</scope>
</reference>
<feature type="non-terminal residue" evidence="1">
    <location>
        <position position="1"/>
    </location>
</feature>
<sequence>KKEDLLYVKDYYLAVFTTEKPENKTEGGLANLHRQGNLYAYFNKLKKCWDELYNLNGVLVCPFGKMQECSCNMVEKFLEIEGRSKLVQFLMKLNDDYELVRNQILVMDSLPNVNKAYYIVQQVEKKKQVRNGKRELKQEVKGFRHCTNYGQDGHSVEHCFENIGYPDSYKGKKNKRTRKMAAHVNFRPEIPFDMGLGHLSLSKMIHVDDCKKFNVYDLACDICMLAKFHRLPFPKSLPISHVPFELIHVDLWGPYKAPALNGAHYFYAIVDDKSIAT</sequence>
<proteinExistence type="predicted"/>
<dbReference type="PANTHER" id="PTHR34222:SF99">
    <property type="entry name" value="PROTEIN, PUTATIVE-RELATED"/>
    <property type="match status" value="1"/>
</dbReference>
<name>A0A699J9P8_TANCI</name>
<organism evidence="1">
    <name type="scientific">Tanacetum cinerariifolium</name>
    <name type="common">Dalmatian daisy</name>
    <name type="synonym">Chrysanthemum cinerariifolium</name>
    <dbReference type="NCBI Taxonomy" id="118510"/>
    <lineage>
        <taxon>Eukaryota</taxon>
        <taxon>Viridiplantae</taxon>
        <taxon>Streptophyta</taxon>
        <taxon>Embryophyta</taxon>
        <taxon>Tracheophyta</taxon>
        <taxon>Spermatophyta</taxon>
        <taxon>Magnoliopsida</taxon>
        <taxon>eudicotyledons</taxon>
        <taxon>Gunneridae</taxon>
        <taxon>Pentapetalae</taxon>
        <taxon>asterids</taxon>
        <taxon>campanulids</taxon>
        <taxon>Asterales</taxon>
        <taxon>Asteraceae</taxon>
        <taxon>Asteroideae</taxon>
        <taxon>Anthemideae</taxon>
        <taxon>Anthemidinae</taxon>
        <taxon>Tanacetum</taxon>
    </lineage>
</organism>
<evidence type="ECO:0000313" key="1">
    <source>
        <dbReference type="EMBL" id="GFA20774.1"/>
    </source>
</evidence>
<dbReference type="PANTHER" id="PTHR34222">
    <property type="entry name" value="GAG_PRE-INTEGRS DOMAIN-CONTAINING PROTEIN"/>
    <property type="match status" value="1"/>
</dbReference>
<accession>A0A699J9P8</accession>